<proteinExistence type="inferred from homology"/>
<organism evidence="7 8">
    <name type="scientific">Sporosarcina psychrophila</name>
    <name type="common">Bacillus psychrophilus</name>
    <dbReference type="NCBI Taxonomy" id="1476"/>
    <lineage>
        <taxon>Bacteria</taxon>
        <taxon>Bacillati</taxon>
        <taxon>Bacillota</taxon>
        <taxon>Bacilli</taxon>
        <taxon>Bacillales</taxon>
        <taxon>Caryophanaceae</taxon>
        <taxon>Sporosarcina</taxon>
    </lineage>
</organism>
<dbReference type="GO" id="GO:0050567">
    <property type="term" value="F:glutaminyl-tRNA synthase (glutamine-hydrolyzing) activity"/>
    <property type="evidence" value="ECO:0007669"/>
    <property type="project" value="UniProtKB-UniRule"/>
</dbReference>
<dbReference type="HAMAP" id="MF_00122">
    <property type="entry name" value="GatC"/>
    <property type="match status" value="1"/>
</dbReference>
<gene>
    <name evidence="6 7" type="primary">gatC</name>
    <name evidence="7" type="ORF">K8V56_10810</name>
</gene>
<evidence type="ECO:0000313" key="8">
    <source>
        <dbReference type="Proteomes" id="UP000698173"/>
    </source>
</evidence>
<dbReference type="EC" id="6.3.5.-" evidence="6"/>
<dbReference type="NCBIfam" id="TIGR00135">
    <property type="entry name" value="gatC"/>
    <property type="match status" value="1"/>
</dbReference>
<dbReference type="PANTHER" id="PTHR15004:SF0">
    <property type="entry name" value="GLUTAMYL-TRNA(GLN) AMIDOTRANSFERASE SUBUNIT C, MITOCHONDRIAL"/>
    <property type="match status" value="1"/>
</dbReference>
<dbReference type="Proteomes" id="UP000698173">
    <property type="component" value="Unassembled WGS sequence"/>
</dbReference>
<keyword evidence="6" id="KW-0547">Nucleotide-binding</keyword>
<accession>A0A921KDL2</accession>
<dbReference type="InterPro" id="IPR036113">
    <property type="entry name" value="Asp/Glu-ADT_sf_sub_c"/>
</dbReference>
<reference evidence="7" key="1">
    <citation type="journal article" date="2021" name="PeerJ">
        <title>Extensive microbial diversity within the chicken gut microbiome revealed by metagenomics and culture.</title>
        <authorList>
            <person name="Gilroy R."/>
            <person name="Ravi A."/>
            <person name="Getino M."/>
            <person name="Pursley I."/>
            <person name="Horton D.L."/>
            <person name="Alikhan N.F."/>
            <person name="Baker D."/>
            <person name="Gharbi K."/>
            <person name="Hall N."/>
            <person name="Watson M."/>
            <person name="Adriaenssens E.M."/>
            <person name="Foster-Nyarko E."/>
            <person name="Jarju S."/>
            <person name="Secka A."/>
            <person name="Antonio M."/>
            <person name="Oren A."/>
            <person name="Chaudhuri R.R."/>
            <person name="La Ragione R."/>
            <person name="Hildebrand F."/>
            <person name="Pallen M.J."/>
        </authorList>
    </citation>
    <scope>NUCLEOTIDE SEQUENCE</scope>
    <source>
        <strain evidence="7">CHK171-7178</strain>
    </source>
</reference>
<name>A0A921KDL2_SPOPS</name>
<dbReference type="SUPFAM" id="SSF141000">
    <property type="entry name" value="Glu-tRNAGln amidotransferase C subunit"/>
    <property type="match status" value="1"/>
</dbReference>
<keyword evidence="6" id="KW-0648">Protein biosynthesis</keyword>
<keyword evidence="6" id="KW-0436">Ligase</keyword>
<comment type="subunit">
    <text evidence="2 6">Heterotrimer of A, B and C subunits.</text>
</comment>
<evidence type="ECO:0000256" key="2">
    <source>
        <dbReference type="ARBA" id="ARBA00011123"/>
    </source>
</evidence>
<sequence length="122" mass="13799">MAIDHHNFSTLWEDDMINRTIQRGGETMTQLTIDEVKRHAGLARIALSDAEAEMYAGQLGDMIEFANKLQEVDTEQVAPMTHPLPLYNVLRKDIPTDALDREEMLNSVKEHEAGQIKVPTIL</sequence>
<reference evidence="7" key="2">
    <citation type="submission" date="2021-09" db="EMBL/GenBank/DDBJ databases">
        <authorList>
            <person name="Gilroy R."/>
        </authorList>
    </citation>
    <scope>NUCLEOTIDE SEQUENCE</scope>
    <source>
        <strain evidence="7">CHK171-7178</strain>
    </source>
</reference>
<evidence type="ECO:0000256" key="6">
    <source>
        <dbReference type="HAMAP-Rule" id="MF_00122"/>
    </source>
</evidence>
<dbReference type="AlphaFoldDB" id="A0A921KDL2"/>
<comment type="catalytic activity">
    <reaction evidence="5 6">
        <text>L-glutamyl-tRNA(Gln) + L-glutamine + ATP + H2O = L-glutaminyl-tRNA(Gln) + L-glutamate + ADP + phosphate + H(+)</text>
        <dbReference type="Rhea" id="RHEA:17521"/>
        <dbReference type="Rhea" id="RHEA-COMP:9681"/>
        <dbReference type="Rhea" id="RHEA-COMP:9684"/>
        <dbReference type="ChEBI" id="CHEBI:15377"/>
        <dbReference type="ChEBI" id="CHEBI:15378"/>
        <dbReference type="ChEBI" id="CHEBI:29985"/>
        <dbReference type="ChEBI" id="CHEBI:30616"/>
        <dbReference type="ChEBI" id="CHEBI:43474"/>
        <dbReference type="ChEBI" id="CHEBI:58359"/>
        <dbReference type="ChEBI" id="CHEBI:78520"/>
        <dbReference type="ChEBI" id="CHEBI:78521"/>
        <dbReference type="ChEBI" id="CHEBI:456216"/>
    </reaction>
</comment>
<dbReference type="PANTHER" id="PTHR15004">
    <property type="entry name" value="GLUTAMYL-TRNA(GLN) AMIDOTRANSFERASE SUBUNIT C, MITOCHONDRIAL"/>
    <property type="match status" value="1"/>
</dbReference>
<evidence type="ECO:0000256" key="4">
    <source>
        <dbReference type="ARBA" id="ARBA00047380"/>
    </source>
</evidence>
<dbReference type="Pfam" id="PF02686">
    <property type="entry name" value="GatC"/>
    <property type="match status" value="1"/>
</dbReference>
<protein>
    <recommendedName>
        <fullName evidence="6">Aspartyl/glutamyl-tRNA(Asn/Gln) amidotransferase subunit C</fullName>
        <shortName evidence="6">Asp/Glu-ADT subunit C</shortName>
        <ecNumber evidence="6">6.3.5.-</ecNumber>
    </recommendedName>
</protein>
<evidence type="ECO:0000256" key="1">
    <source>
        <dbReference type="ARBA" id="ARBA00010757"/>
    </source>
</evidence>
<dbReference type="GO" id="GO:0005524">
    <property type="term" value="F:ATP binding"/>
    <property type="evidence" value="ECO:0007669"/>
    <property type="project" value="UniProtKB-KW"/>
</dbReference>
<evidence type="ECO:0000256" key="5">
    <source>
        <dbReference type="ARBA" id="ARBA00047913"/>
    </source>
</evidence>
<comment type="caution">
    <text evidence="7">The sequence shown here is derived from an EMBL/GenBank/DDBJ whole genome shotgun (WGS) entry which is preliminary data.</text>
</comment>
<dbReference type="EMBL" id="DYWT01000178">
    <property type="protein sequence ID" value="HJF32246.1"/>
    <property type="molecule type" value="Genomic_DNA"/>
</dbReference>
<dbReference type="Gene3D" id="1.10.20.60">
    <property type="entry name" value="Glu-tRNAGln amidotransferase C subunit, N-terminal domain"/>
    <property type="match status" value="1"/>
</dbReference>
<comment type="similarity">
    <text evidence="1 6">Belongs to the GatC family.</text>
</comment>
<keyword evidence="6" id="KW-0067">ATP-binding</keyword>
<dbReference type="GO" id="GO:0070681">
    <property type="term" value="P:glutaminyl-tRNAGln biosynthesis via transamidation"/>
    <property type="evidence" value="ECO:0007669"/>
    <property type="project" value="TreeGrafter"/>
</dbReference>
<evidence type="ECO:0000313" key="7">
    <source>
        <dbReference type="EMBL" id="HJF32246.1"/>
    </source>
</evidence>
<dbReference type="InterPro" id="IPR003837">
    <property type="entry name" value="GatC"/>
</dbReference>
<comment type="function">
    <text evidence="3 6">Allows the formation of correctly charged Asn-tRNA(Asn) or Gln-tRNA(Gln) through the transamidation of misacylated Asp-tRNA(Asn) or Glu-tRNA(Gln) in organisms which lack either or both of asparaginyl-tRNA or glutaminyl-tRNA synthetases. The reaction takes place in the presence of glutamine and ATP through an activated phospho-Asp-tRNA(Asn) or phospho-Glu-tRNA(Gln).</text>
</comment>
<dbReference type="GO" id="GO:0006450">
    <property type="term" value="P:regulation of translational fidelity"/>
    <property type="evidence" value="ECO:0007669"/>
    <property type="project" value="InterPro"/>
</dbReference>
<evidence type="ECO:0000256" key="3">
    <source>
        <dbReference type="ARBA" id="ARBA00024799"/>
    </source>
</evidence>
<dbReference type="GO" id="GO:0006412">
    <property type="term" value="P:translation"/>
    <property type="evidence" value="ECO:0007669"/>
    <property type="project" value="UniProtKB-UniRule"/>
</dbReference>
<comment type="catalytic activity">
    <reaction evidence="4 6">
        <text>L-aspartyl-tRNA(Asn) + L-glutamine + ATP + H2O = L-asparaginyl-tRNA(Asn) + L-glutamate + ADP + phosphate + 2 H(+)</text>
        <dbReference type="Rhea" id="RHEA:14513"/>
        <dbReference type="Rhea" id="RHEA-COMP:9674"/>
        <dbReference type="Rhea" id="RHEA-COMP:9677"/>
        <dbReference type="ChEBI" id="CHEBI:15377"/>
        <dbReference type="ChEBI" id="CHEBI:15378"/>
        <dbReference type="ChEBI" id="CHEBI:29985"/>
        <dbReference type="ChEBI" id="CHEBI:30616"/>
        <dbReference type="ChEBI" id="CHEBI:43474"/>
        <dbReference type="ChEBI" id="CHEBI:58359"/>
        <dbReference type="ChEBI" id="CHEBI:78515"/>
        <dbReference type="ChEBI" id="CHEBI:78516"/>
        <dbReference type="ChEBI" id="CHEBI:456216"/>
    </reaction>
</comment>